<name>A0ACD2UAQ0_9PSED</name>
<keyword evidence="2" id="KW-1185">Reference proteome</keyword>
<evidence type="ECO:0000313" key="2">
    <source>
        <dbReference type="Proteomes" id="UP001158048"/>
    </source>
</evidence>
<comment type="caution">
    <text evidence="1">The sequence shown here is derived from an EMBL/GenBank/DDBJ whole genome shotgun (WGS) entry which is preliminary data.</text>
</comment>
<sequence>MRCVKQPSTLPALIHIMRHVSPFAPKEEATVMRHCLLLTALLSVIVQLNGCAAFRDYDQEMQQTTDQLMMGNVDGALYLIEWNNPWESKDLLYYFEKGAVLSVGNLLPESQMAWRSADQMIVQREDAVSSAPMKFLGQLGRELGVMLVNDKLQRYNGYDYEKVMLTTQMALNQLSVDDFEGARTDIKKTHEREALIARERERQYEEVEEQAKAQGIKVQYKDLRGYPVTLLDAPSVIELKNGYQSAFSHYLAGFTYEALGERDLAAPGYRQAIELRPNVPFLEQALRDLDKPPAKADESDVLIVVQSGLAPARASVKVLIPVQLNENLVIEAPISFPVMVPDTVTPFFDSIKVDARKRPLNLINSVTDMATRTLRDDMPDIIGSARFRANLDAVAQADYNSQNPTKASLVVTRKDPLEEADTRTWRTLPDKTLVARLRLKKGNHTINVPNSTGTLTVRIDRDHQVINLRAFGDRLFIIGTAYVASTEPAPGLK</sequence>
<protein>
    <submittedName>
        <fullName evidence="1">Uncharacterized protein</fullName>
    </submittedName>
</protein>
<proteinExistence type="predicted"/>
<accession>A0ACD2UAQ0</accession>
<reference evidence="1" key="1">
    <citation type="submission" date="2017-05" db="EMBL/GenBank/DDBJ databases">
        <authorList>
            <person name="Varghese N."/>
            <person name="Submissions S."/>
        </authorList>
    </citation>
    <scope>NUCLEOTIDE SEQUENCE</scope>
    <source>
        <strain evidence="1">LMG 28168</strain>
    </source>
</reference>
<dbReference type="Proteomes" id="UP001158048">
    <property type="component" value="Unassembled WGS sequence"/>
</dbReference>
<organism evidence="1 2">
    <name type="scientific">Pseudomonas helmanticensis</name>
    <dbReference type="NCBI Taxonomy" id="1471381"/>
    <lineage>
        <taxon>Bacteria</taxon>
        <taxon>Pseudomonadati</taxon>
        <taxon>Pseudomonadota</taxon>
        <taxon>Gammaproteobacteria</taxon>
        <taxon>Pseudomonadales</taxon>
        <taxon>Pseudomonadaceae</taxon>
        <taxon>Pseudomonas</taxon>
    </lineage>
</organism>
<evidence type="ECO:0000313" key="1">
    <source>
        <dbReference type="EMBL" id="SMQ28495.1"/>
    </source>
</evidence>
<dbReference type="EMBL" id="FXUY01000001">
    <property type="protein sequence ID" value="SMQ28495.1"/>
    <property type="molecule type" value="Genomic_DNA"/>
</dbReference>
<gene>
    <name evidence="1" type="ORF">SAMN04488483_4346</name>
</gene>